<dbReference type="EMBL" id="FJUX01000134">
    <property type="protein sequence ID" value="CZT10877.1"/>
    <property type="molecule type" value="Genomic_DNA"/>
</dbReference>
<dbReference type="PANTHER" id="PTHR43157:SF31">
    <property type="entry name" value="PHOSPHATIDYLINOSITOL-GLYCAN BIOSYNTHESIS CLASS F PROTEIN"/>
    <property type="match status" value="1"/>
</dbReference>
<dbReference type="Pfam" id="PF00106">
    <property type="entry name" value="adh_short"/>
    <property type="match status" value="1"/>
</dbReference>
<evidence type="ECO:0000313" key="3">
    <source>
        <dbReference type="EMBL" id="CZT10877.1"/>
    </source>
</evidence>
<dbReference type="GO" id="GO:0016491">
    <property type="term" value="F:oxidoreductase activity"/>
    <property type="evidence" value="ECO:0007669"/>
    <property type="project" value="UniProtKB-KW"/>
</dbReference>
<sequence>MATVSSDVSGLAGNKSEKTSYDTIPYDAPLDNLNTILKKRGLSAETLPGWARKKSQAGNDSKNLTLPTVDLRGKRVIITGSNSGIGREAALQMAEWGANLILGCRPNPPPHEMHPDAVVAECIQTAKKAGNVIEAEWWPIDHADLSTIDSFAQRWLATGHALDILCSNIGMGAKRPVPEEQAQKGEKYRKTVDGFEEVHSVNFLGHVQLILSLLPALARASEPRVVCTTSCFHYLGKFDIQNWNGEKDDAGIGGVQFYQNSKLRYQIWLTELQRRLLLHPEYRHITVNGCHPGFVNSGIWAMPGRGWIGWIQEKITRFAATNLGINSQQGSLAILHVATCPEAGPDPKTQGVGKESGGGGGRYFNRIWEDESMPHCEDADCRSRVWRKVDDELKLSEKGLLDVLGVFGTV</sequence>
<dbReference type="Gene3D" id="3.40.50.720">
    <property type="entry name" value="NAD(P)-binding Rossmann-like Domain"/>
    <property type="match status" value="1"/>
</dbReference>
<reference evidence="4" key="1">
    <citation type="submission" date="2016-03" db="EMBL/GenBank/DDBJ databases">
        <authorList>
            <person name="Guldener U."/>
        </authorList>
    </citation>
    <scope>NUCLEOTIDE SEQUENCE [LARGE SCALE GENOMIC DNA]</scope>
    <source>
        <strain evidence="4">04CH-RAC-A.6.1</strain>
    </source>
</reference>
<dbReference type="InterPro" id="IPR036291">
    <property type="entry name" value="NAD(P)-bd_dom_sf"/>
</dbReference>
<dbReference type="SUPFAM" id="SSF51735">
    <property type="entry name" value="NAD(P)-binding Rossmann-fold domains"/>
    <property type="match status" value="1"/>
</dbReference>
<name>A0A1E1LK68_9HELO</name>
<dbReference type="OrthoDB" id="542013at2759"/>
<dbReference type="PANTHER" id="PTHR43157">
    <property type="entry name" value="PHOSPHATIDYLINOSITOL-GLYCAN BIOSYNTHESIS CLASS F PROTEIN-RELATED"/>
    <property type="match status" value="1"/>
</dbReference>
<dbReference type="Proteomes" id="UP000178912">
    <property type="component" value="Unassembled WGS sequence"/>
</dbReference>
<dbReference type="InterPro" id="IPR002347">
    <property type="entry name" value="SDR_fam"/>
</dbReference>
<proteinExistence type="predicted"/>
<keyword evidence="4" id="KW-1185">Reference proteome</keyword>
<dbReference type="PRINTS" id="PR00081">
    <property type="entry name" value="GDHRDH"/>
</dbReference>
<evidence type="ECO:0008006" key="5">
    <source>
        <dbReference type="Google" id="ProtNLM"/>
    </source>
</evidence>
<evidence type="ECO:0000256" key="1">
    <source>
        <dbReference type="ARBA" id="ARBA00023002"/>
    </source>
</evidence>
<feature type="region of interest" description="Disordered" evidence="2">
    <location>
        <begin position="1"/>
        <end position="21"/>
    </location>
</feature>
<evidence type="ECO:0000256" key="2">
    <source>
        <dbReference type="SAM" id="MobiDB-lite"/>
    </source>
</evidence>
<dbReference type="AlphaFoldDB" id="A0A1E1LK68"/>
<evidence type="ECO:0000313" key="4">
    <source>
        <dbReference type="Proteomes" id="UP000178912"/>
    </source>
</evidence>
<protein>
    <recommendedName>
        <fullName evidence="5">NAD(P)-binding protein</fullName>
    </recommendedName>
</protein>
<organism evidence="3 4">
    <name type="scientific">Rhynchosporium agropyri</name>
    <dbReference type="NCBI Taxonomy" id="914238"/>
    <lineage>
        <taxon>Eukaryota</taxon>
        <taxon>Fungi</taxon>
        <taxon>Dikarya</taxon>
        <taxon>Ascomycota</taxon>
        <taxon>Pezizomycotina</taxon>
        <taxon>Leotiomycetes</taxon>
        <taxon>Helotiales</taxon>
        <taxon>Ploettnerulaceae</taxon>
        <taxon>Rhynchosporium</taxon>
    </lineage>
</organism>
<keyword evidence="1" id="KW-0560">Oxidoreductase</keyword>
<accession>A0A1E1LK68</accession>
<gene>
    <name evidence="3" type="ORF">RAG0_15208</name>
</gene>